<sequence length="91" mass="10159">MPHGYPSELSSYIIRAFSEELTEMWKILSQIKSLPPDTSQGVAGPGVNTSAECEPEEKSVELSWSRDVLGNWFVILQTEPFTQPAEVTTCR</sequence>
<proteinExistence type="predicted"/>
<dbReference type="Proteomes" id="UP000324222">
    <property type="component" value="Unassembled WGS sequence"/>
</dbReference>
<accession>A0A5B7CLN8</accession>
<evidence type="ECO:0000313" key="1">
    <source>
        <dbReference type="EMBL" id="MPC09978.1"/>
    </source>
</evidence>
<dbReference type="OrthoDB" id="6381343at2759"/>
<gene>
    <name evidence="1" type="ORF">E2C01_002600</name>
</gene>
<reference evidence="1 2" key="1">
    <citation type="submission" date="2019-05" db="EMBL/GenBank/DDBJ databases">
        <title>Another draft genome of Portunus trituberculatus and its Hox gene families provides insights of decapod evolution.</title>
        <authorList>
            <person name="Jeong J.-H."/>
            <person name="Song I."/>
            <person name="Kim S."/>
            <person name="Choi T."/>
            <person name="Kim D."/>
            <person name="Ryu S."/>
            <person name="Kim W."/>
        </authorList>
    </citation>
    <scope>NUCLEOTIDE SEQUENCE [LARGE SCALE GENOMIC DNA]</scope>
    <source>
        <tissue evidence="1">Muscle</tissue>
    </source>
</reference>
<organism evidence="1 2">
    <name type="scientific">Portunus trituberculatus</name>
    <name type="common">Swimming crab</name>
    <name type="synonym">Neptunus trituberculatus</name>
    <dbReference type="NCBI Taxonomy" id="210409"/>
    <lineage>
        <taxon>Eukaryota</taxon>
        <taxon>Metazoa</taxon>
        <taxon>Ecdysozoa</taxon>
        <taxon>Arthropoda</taxon>
        <taxon>Crustacea</taxon>
        <taxon>Multicrustacea</taxon>
        <taxon>Malacostraca</taxon>
        <taxon>Eumalacostraca</taxon>
        <taxon>Eucarida</taxon>
        <taxon>Decapoda</taxon>
        <taxon>Pleocyemata</taxon>
        <taxon>Brachyura</taxon>
        <taxon>Eubrachyura</taxon>
        <taxon>Portunoidea</taxon>
        <taxon>Portunidae</taxon>
        <taxon>Portuninae</taxon>
        <taxon>Portunus</taxon>
    </lineage>
</organism>
<dbReference type="EMBL" id="VSRR010000095">
    <property type="protein sequence ID" value="MPC09978.1"/>
    <property type="molecule type" value="Genomic_DNA"/>
</dbReference>
<keyword evidence="2" id="KW-1185">Reference proteome</keyword>
<comment type="caution">
    <text evidence="1">The sequence shown here is derived from an EMBL/GenBank/DDBJ whole genome shotgun (WGS) entry which is preliminary data.</text>
</comment>
<protein>
    <submittedName>
        <fullName evidence="1">Uncharacterized protein</fullName>
    </submittedName>
</protein>
<name>A0A5B7CLN8_PORTR</name>
<evidence type="ECO:0000313" key="2">
    <source>
        <dbReference type="Proteomes" id="UP000324222"/>
    </source>
</evidence>
<dbReference type="AlphaFoldDB" id="A0A5B7CLN8"/>